<feature type="region of interest" description="Disordered" evidence="4">
    <location>
        <begin position="583"/>
        <end position="610"/>
    </location>
</feature>
<evidence type="ECO:0000313" key="7">
    <source>
        <dbReference type="Proteomes" id="UP001378592"/>
    </source>
</evidence>
<dbReference type="EMBL" id="JAZDUA010000135">
    <property type="protein sequence ID" value="KAK7866800.1"/>
    <property type="molecule type" value="Genomic_DNA"/>
</dbReference>
<name>A0AAN9VKV5_9ORTH</name>
<dbReference type="GO" id="GO:0000462">
    <property type="term" value="P:maturation of SSU-rRNA from tricistronic rRNA transcript (SSU-rRNA, 5.8S rRNA, LSU-rRNA)"/>
    <property type="evidence" value="ECO:0007669"/>
    <property type="project" value="TreeGrafter"/>
</dbReference>
<evidence type="ECO:0000259" key="5">
    <source>
        <dbReference type="Pfam" id="PF04003"/>
    </source>
</evidence>
<dbReference type="InterPro" id="IPR052414">
    <property type="entry name" value="U3_snoRNA-assoc_WDR"/>
</dbReference>
<proteinExistence type="inferred from homology"/>
<evidence type="ECO:0000256" key="1">
    <source>
        <dbReference type="ARBA" id="ARBA00004123"/>
    </source>
</evidence>
<feature type="compositionally biased region" description="Acidic residues" evidence="4">
    <location>
        <begin position="584"/>
        <end position="610"/>
    </location>
</feature>
<gene>
    <name evidence="6" type="ORF">R5R35_005234</name>
</gene>
<evidence type="ECO:0000313" key="6">
    <source>
        <dbReference type="EMBL" id="KAK7866800.1"/>
    </source>
</evidence>
<evidence type="ECO:0000256" key="2">
    <source>
        <dbReference type="ARBA" id="ARBA00023242"/>
    </source>
</evidence>
<protein>
    <recommendedName>
        <fullName evidence="5">Small-subunit processome Utp12 domain-containing protein</fullName>
    </recommendedName>
</protein>
<comment type="subcellular location">
    <subcellularLocation>
        <location evidence="1">Nucleus</location>
    </subcellularLocation>
</comment>
<dbReference type="InterPro" id="IPR001680">
    <property type="entry name" value="WD40_rpt"/>
</dbReference>
<feature type="domain" description="Small-subunit processome Utp12" evidence="5">
    <location>
        <begin position="437"/>
        <end position="539"/>
    </location>
</feature>
<organism evidence="6 7">
    <name type="scientific">Gryllus longicercus</name>
    <dbReference type="NCBI Taxonomy" id="2509291"/>
    <lineage>
        <taxon>Eukaryota</taxon>
        <taxon>Metazoa</taxon>
        <taxon>Ecdysozoa</taxon>
        <taxon>Arthropoda</taxon>
        <taxon>Hexapoda</taxon>
        <taxon>Insecta</taxon>
        <taxon>Pterygota</taxon>
        <taxon>Neoptera</taxon>
        <taxon>Polyneoptera</taxon>
        <taxon>Orthoptera</taxon>
        <taxon>Ensifera</taxon>
        <taxon>Gryllidea</taxon>
        <taxon>Grylloidea</taxon>
        <taxon>Gryllidae</taxon>
        <taxon>Gryllinae</taxon>
        <taxon>Gryllus</taxon>
    </lineage>
</organism>
<dbReference type="AlphaFoldDB" id="A0AAN9VKV5"/>
<dbReference type="InterPro" id="IPR015943">
    <property type="entry name" value="WD40/YVTN_repeat-like_dom_sf"/>
</dbReference>
<dbReference type="Pfam" id="PF04003">
    <property type="entry name" value="Utp12"/>
    <property type="match status" value="1"/>
</dbReference>
<dbReference type="SUPFAM" id="SSF50978">
    <property type="entry name" value="WD40 repeat-like"/>
    <property type="match status" value="1"/>
</dbReference>
<dbReference type="Gene3D" id="2.130.10.10">
    <property type="entry name" value="YVTN repeat-like/Quinoprotein amine dehydrogenase"/>
    <property type="match status" value="1"/>
</dbReference>
<comment type="caution">
    <text evidence="6">The sequence shown here is derived from an EMBL/GenBank/DDBJ whole genome shotgun (WGS) entry which is preliminary data.</text>
</comment>
<dbReference type="PANTHER" id="PTHR44267">
    <property type="entry name" value="WD REPEAT-CONTAINING PROTEIN 43"/>
    <property type="match status" value="1"/>
</dbReference>
<dbReference type="GO" id="GO:0005730">
    <property type="term" value="C:nucleolus"/>
    <property type="evidence" value="ECO:0007669"/>
    <property type="project" value="TreeGrafter"/>
</dbReference>
<dbReference type="Proteomes" id="UP001378592">
    <property type="component" value="Unassembled WGS sequence"/>
</dbReference>
<comment type="similarity">
    <text evidence="3">Belongs to the UTP5 family.</text>
</comment>
<dbReference type="InterPro" id="IPR036322">
    <property type="entry name" value="WD40_repeat_dom_sf"/>
</dbReference>
<dbReference type="PANTHER" id="PTHR44267:SF1">
    <property type="entry name" value="WD REPEAT-CONTAINING PROTEIN 43"/>
    <property type="match status" value="1"/>
</dbReference>
<reference evidence="6 7" key="1">
    <citation type="submission" date="2024-03" db="EMBL/GenBank/DDBJ databases">
        <title>The genome assembly and annotation of the cricket Gryllus longicercus Weissman &amp; Gray.</title>
        <authorList>
            <person name="Szrajer S."/>
            <person name="Gray D."/>
            <person name="Ylla G."/>
        </authorList>
    </citation>
    <scope>NUCLEOTIDE SEQUENCE [LARGE SCALE GENOMIC DNA]</scope>
    <source>
        <strain evidence="6">DAG 2021-001</strain>
        <tissue evidence="6">Whole body minus gut</tissue>
    </source>
</reference>
<evidence type="ECO:0000256" key="4">
    <source>
        <dbReference type="SAM" id="MobiDB-lite"/>
    </source>
</evidence>
<evidence type="ECO:0000256" key="3">
    <source>
        <dbReference type="ARBA" id="ARBA00038335"/>
    </source>
</evidence>
<keyword evidence="2" id="KW-0539">Nucleus</keyword>
<sequence length="610" mass="66752">MAIMGVMDRCTFSESGQYFACYNDDGKLRVWEAETGVLKQEYTPNFHLGSPGTCLQWLKLSLETITPKKKKKIKSSEQSKETDVVAIGTSSGSIHLYCIASGSVLDTLEGGPTTSVNCLSWSRGTNLFSCAGETIVEWGVGCKTLKSRWKAGKDVVTYLRVLPDGNFILSASRSIILWSLPKHERLKTYSGHASDVTALVYVPPASPSSESYFISAAKTDRYLSAWSLSVDTHNTNVAQFLMEDAAAGICVCPGIQNDSTTMCAVARSGVLHTYKLQLNGKCAKPIKPKLTVQIAARSSQSQNKEAVLPIPIVGATLCDSNTIHLVHGTIPFLVFEKISCNTSERELYLVREDAKKATIQKKGSASKVVAPEVDVDAQYISSLVSTSTSASKRGHKTYGDVPMEERLNNLTLNRNDSGVPHADNVAHLLLQGLRSKDKRTIHTVLLQRDEAVIKRTVARLPVQVVVPLVQELASLMQGKVVRCQVAAQWLRAVIGIHASQILSSPGAMECFAPVLGLVETRLEKLTPLSRLRGRLDLLMDQLTAAQVKNTQLVPDSQLVYQDSYSSDEDIDDLADDKVVHSDFDENWDDLSDPEESEMQDGELDAEMSVD</sequence>
<keyword evidence="7" id="KW-1185">Reference proteome</keyword>
<dbReference type="SMART" id="SM00320">
    <property type="entry name" value="WD40"/>
    <property type="match status" value="4"/>
</dbReference>
<accession>A0AAN9VKV5</accession>
<dbReference type="InterPro" id="IPR007148">
    <property type="entry name" value="SSU_processome_Utp12"/>
</dbReference>